<dbReference type="STRING" id="1172567.WQO_31270"/>
<evidence type="ECO:0000313" key="1">
    <source>
        <dbReference type="EMBL" id="ALU97431.1"/>
    </source>
</evidence>
<sequence length="156" mass="17450">MTVQRDGHQDAETATYRSELRRVLDAASPSVVRRLEVVRDAATVRTDGVTIDVFPDQEGDGTFVVWARFRGADSFALDWLIGDERQLFTVVWAEHGWEPAVPERPGAWSTARFEDVLFATVVEWIDPLIPPDAVHLQWEVTAPDGTQDCHPVGPGR</sequence>
<name>A0A0U3BKL3_STRGL</name>
<evidence type="ECO:0000313" key="2">
    <source>
        <dbReference type="Proteomes" id="UP000064183"/>
    </source>
</evidence>
<dbReference type="Pfam" id="PF19926">
    <property type="entry name" value="DUF6389"/>
    <property type="match status" value="1"/>
</dbReference>
<organism evidence="1 2">
    <name type="scientific">Streptomyces globisporus C-1027</name>
    <dbReference type="NCBI Taxonomy" id="1172567"/>
    <lineage>
        <taxon>Bacteria</taxon>
        <taxon>Bacillati</taxon>
        <taxon>Actinomycetota</taxon>
        <taxon>Actinomycetes</taxon>
        <taxon>Kitasatosporales</taxon>
        <taxon>Streptomycetaceae</taxon>
        <taxon>Streptomyces</taxon>
    </lineage>
</organism>
<dbReference type="KEGG" id="sgb:WQO_31270"/>
<accession>A0A0U3BKL3</accession>
<gene>
    <name evidence="1" type="ORF">WQO_31270</name>
</gene>
<dbReference type="Proteomes" id="UP000064183">
    <property type="component" value="Chromosome"/>
</dbReference>
<protein>
    <submittedName>
        <fullName evidence="1">Uncharacterized protein</fullName>
    </submittedName>
</protein>
<reference evidence="1 2" key="1">
    <citation type="journal article" date="2012" name="J. Bacteriol.">
        <title>Draft genome sequence of Streptomyces globisporus C-1027, which produces an antitumor antibiotic consisting of a nine-membered enediyne with a chromoprotein.</title>
        <authorList>
            <person name="Wang L."/>
            <person name="Wang S."/>
            <person name="He Q."/>
            <person name="Yu T."/>
            <person name="Li Q."/>
            <person name="Hong B."/>
        </authorList>
    </citation>
    <scope>NUCLEOTIDE SEQUENCE [LARGE SCALE GENOMIC DNA]</scope>
    <source>
        <strain evidence="1 2">C-1027</strain>
    </source>
</reference>
<dbReference type="AlphaFoldDB" id="A0A0U3BKL3"/>
<dbReference type="InterPro" id="IPR045661">
    <property type="entry name" value="DUF6389"/>
</dbReference>
<dbReference type="EMBL" id="CP013738">
    <property type="protein sequence ID" value="ALU97431.1"/>
    <property type="molecule type" value="Genomic_DNA"/>
</dbReference>
<proteinExistence type="predicted"/>